<proteinExistence type="predicted"/>
<evidence type="ECO:0000313" key="2">
    <source>
        <dbReference type="Proteomes" id="UP000004892"/>
    </source>
</evidence>
<dbReference type="HOGENOM" id="CLU_1609143_0_0_10"/>
<dbReference type="Proteomes" id="UP000004892">
    <property type="component" value="Unassembled WGS sequence"/>
</dbReference>
<comment type="caution">
    <text evidence="1">The sequence shown here is derived from an EMBL/GenBank/DDBJ whole genome shotgun (WGS) entry which is preliminary data.</text>
</comment>
<dbReference type="EMBL" id="ADMC01000014">
    <property type="protein sequence ID" value="EHP49309.1"/>
    <property type="molecule type" value="Genomic_DNA"/>
</dbReference>
<dbReference type="RefSeq" id="WP_009135975.1">
    <property type="nucleotide sequence ID" value="NZ_JH594596.1"/>
</dbReference>
<dbReference type="PATRIC" id="fig|742817.3.peg.884"/>
<gene>
    <name evidence="1" type="ORF">HMPREF9449_00827</name>
</gene>
<keyword evidence="2" id="KW-1185">Reference proteome</keyword>
<reference evidence="1 2" key="1">
    <citation type="submission" date="2012-01" db="EMBL/GenBank/DDBJ databases">
        <title>The Genome Sequence of Odoribacter laneus YIT 12061.</title>
        <authorList>
            <consortium name="The Broad Institute Genome Sequencing Platform"/>
            <person name="Earl A."/>
            <person name="Ward D."/>
            <person name="Feldgarden M."/>
            <person name="Gevers D."/>
            <person name="Morotomi M."/>
            <person name="Young S.K."/>
            <person name="Zeng Q."/>
            <person name="Gargeya S."/>
            <person name="Fitzgerald M."/>
            <person name="Haas B."/>
            <person name="Abouelleil A."/>
            <person name="Alvarado L."/>
            <person name="Arachchi H.M."/>
            <person name="Berlin A."/>
            <person name="Chapman S.B."/>
            <person name="Gearin G."/>
            <person name="Goldberg J."/>
            <person name="Griggs A."/>
            <person name="Gujja S."/>
            <person name="Hansen M."/>
            <person name="Heiman D."/>
            <person name="Howarth C."/>
            <person name="Larimer J."/>
            <person name="Lui A."/>
            <person name="MacDonald P.J.P."/>
            <person name="McCowen C."/>
            <person name="Montmayeur A."/>
            <person name="Murphy C."/>
            <person name="Neiman D."/>
            <person name="Pearson M."/>
            <person name="Priest M."/>
            <person name="Roberts A."/>
            <person name="Saif S."/>
            <person name="Shea T."/>
            <person name="Sisk P."/>
            <person name="Stolte C."/>
            <person name="Sykes S."/>
            <person name="Wortman J."/>
            <person name="Nusbaum C."/>
            <person name="Birren B."/>
        </authorList>
    </citation>
    <scope>NUCLEOTIDE SEQUENCE [LARGE SCALE GENOMIC DNA]</scope>
    <source>
        <strain evidence="1 2">YIT 12061</strain>
    </source>
</reference>
<evidence type="ECO:0000313" key="1">
    <source>
        <dbReference type="EMBL" id="EHP49309.1"/>
    </source>
</evidence>
<dbReference type="AlphaFoldDB" id="H1DEZ1"/>
<dbReference type="GeneID" id="98068433"/>
<sequence>MSIYNNFRFISYLISLLLFIACGNDDNDSKNEQLQGSWVIQNKTITVWPRPGEDEAALRDSLTDYTFFKEGSVVTFQDDSVRLTIDYMEWQRPAVLPYSYHKNYLKITPPDQLPLLLEGSVEFQNPVLQFTLTTESYMSILQLLHPSFYDRILSANVSYFMQRQN</sequence>
<organism evidence="1 2">
    <name type="scientific">Odoribacter laneus YIT 12061</name>
    <dbReference type="NCBI Taxonomy" id="742817"/>
    <lineage>
        <taxon>Bacteria</taxon>
        <taxon>Pseudomonadati</taxon>
        <taxon>Bacteroidota</taxon>
        <taxon>Bacteroidia</taxon>
        <taxon>Bacteroidales</taxon>
        <taxon>Odoribacteraceae</taxon>
        <taxon>Odoribacter</taxon>
    </lineage>
</organism>
<name>H1DEZ1_9BACT</name>
<protein>
    <recommendedName>
        <fullName evidence="3">Lipocalin-like domain-containing protein</fullName>
    </recommendedName>
</protein>
<evidence type="ECO:0008006" key="3">
    <source>
        <dbReference type="Google" id="ProtNLM"/>
    </source>
</evidence>
<accession>H1DEZ1</accession>